<dbReference type="PANTHER" id="PTHR37984">
    <property type="entry name" value="PROTEIN CBG26694"/>
    <property type="match status" value="1"/>
</dbReference>
<organism evidence="3 4">
    <name type="scientific">Ancylostoma ceylanicum</name>
    <dbReference type="NCBI Taxonomy" id="53326"/>
    <lineage>
        <taxon>Eukaryota</taxon>
        <taxon>Metazoa</taxon>
        <taxon>Ecdysozoa</taxon>
        <taxon>Nematoda</taxon>
        <taxon>Chromadorea</taxon>
        <taxon>Rhabditida</taxon>
        <taxon>Rhabditina</taxon>
        <taxon>Rhabditomorpha</taxon>
        <taxon>Strongyloidea</taxon>
        <taxon>Ancylostomatidae</taxon>
        <taxon>Ancylostomatinae</taxon>
        <taxon>Ancylostoma</taxon>
    </lineage>
</organism>
<dbReference type="Pfam" id="PF17921">
    <property type="entry name" value="Integrase_H2C2"/>
    <property type="match status" value="1"/>
</dbReference>
<evidence type="ECO:0000256" key="1">
    <source>
        <dbReference type="ARBA" id="ARBA00012493"/>
    </source>
</evidence>
<dbReference type="Pfam" id="PF00665">
    <property type="entry name" value="rve"/>
    <property type="match status" value="1"/>
</dbReference>
<dbReference type="InterPro" id="IPR001584">
    <property type="entry name" value="Integrase_cat-core"/>
</dbReference>
<dbReference type="GO" id="GO:0003964">
    <property type="term" value="F:RNA-directed DNA polymerase activity"/>
    <property type="evidence" value="ECO:0007669"/>
    <property type="project" value="UniProtKB-EC"/>
</dbReference>
<proteinExistence type="predicted"/>
<dbReference type="InterPro" id="IPR041588">
    <property type="entry name" value="Integrase_H2C2"/>
</dbReference>
<dbReference type="PROSITE" id="PS50994">
    <property type="entry name" value="INTEGRASE"/>
    <property type="match status" value="1"/>
</dbReference>
<protein>
    <recommendedName>
        <fullName evidence="1">RNA-directed DNA polymerase</fullName>
        <ecNumber evidence="1">2.7.7.49</ecNumber>
    </recommendedName>
</protein>
<evidence type="ECO:0000313" key="4">
    <source>
        <dbReference type="Proteomes" id="UP000054495"/>
    </source>
</evidence>
<dbReference type="InterPro" id="IPR036397">
    <property type="entry name" value="RNaseH_sf"/>
</dbReference>
<accession>A0A0D6L9N3</accession>
<dbReference type="PANTHER" id="PTHR37984:SF15">
    <property type="entry name" value="INTEGRASE CATALYTIC DOMAIN-CONTAINING PROTEIN"/>
    <property type="match status" value="1"/>
</dbReference>
<dbReference type="GO" id="GO:0015074">
    <property type="term" value="P:DNA integration"/>
    <property type="evidence" value="ECO:0007669"/>
    <property type="project" value="InterPro"/>
</dbReference>
<evidence type="ECO:0000313" key="3">
    <source>
        <dbReference type="EMBL" id="EPB67828.1"/>
    </source>
</evidence>
<dbReference type="Gene3D" id="3.30.420.10">
    <property type="entry name" value="Ribonuclease H-like superfamily/Ribonuclease H"/>
    <property type="match status" value="1"/>
</dbReference>
<dbReference type="InterPro" id="IPR050951">
    <property type="entry name" value="Retrovirus_Pol_polyprotein"/>
</dbReference>
<dbReference type="InterPro" id="IPR012337">
    <property type="entry name" value="RNaseH-like_sf"/>
</dbReference>
<dbReference type="EMBL" id="KE125564">
    <property type="protein sequence ID" value="EPB67828.1"/>
    <property type="molecule type" value="Genomic_DNA"/>
</dbReference>
<dbReference type="AlphaFoldDB" id="A0A0D6L9N3"/>
<dbReference type="EC" id="2.7.7.49" evidence="1"/>
<keyword evidence="4" id="KW-1185">Reference proteome</keyword>
<sequence length="617" mass="69795">MEATESPTNECIVATVRSEPEWTSELRKDKIYGRIIDDLENNRISESVVLPGHSKRLKIADFAIIEGYLALLENHHIRRVVPRSRRKNVFLDAHAGLLAGHFGPKKILRSLSQRVFWEAMRSDVMKWWEECKTCILHNNKQTITPPFKPKTTSKPYEIIGIDILEMGPTTEGDRYILSVVDHFTKYGGAYPIPTKAAETVFRVLFERWISDGCRLPKCILSDQGTEFENKLMTELTQLMGIKQIYTKGYNPRENGLTERFNRTIIGLLRKKVNIPRSFAKGAQGVNVGPPQEDPLHLLHPCTCNIFHAKAQAALPSLRSDLARSKPVNNMFQLANVASIVLDPFWGDRRKELELLNKDSKHLTVLGLAHAIAAHRSSCYAFGMALKAAHGKRIVYPPLFPQYPGYNVESYYAQVIERLDQVPQNYDDSPANPTIIAMPSPFLRGETELEENDKAKIMVYTTFDSPAAQLNERPISAAIVLVWPGSMQSTVHLNRTMHALERHLQCGGTLDMYPPPYEEGRRGTWHEIRKLCAEVVEVLTGPARGFDARVVDSYGTIGEMVALGHPATSLGTSPRRGDYKYHPWQVAVYLKQLKEFGMHTAGPSLPYRHRYKRPDHPA</sequence>
<dbReference type="Gene3D" id="1.10.340.70">
    <property type="match status" value="1"/>
</dbReference>
<dbReference type="Proteomes" id="UP000054495">
    <property type="component" value="Unassembled WGS sequence"/>
</dbReference>
<dbReference type="FunFam" id="1.10.340.70:FF:000001">
    <property type="entry name" value="Retrovirus-related Pol polyprotein from transposon gypsy-like Protein"/>
    <property type="match status" value="1"/>
</dbReference>
<name>A0A0D6L9N3_9BILA</name>
<reference evidence="3 4" key="1">
    <citation type="submission" date="2013-05" db="EMBL/GenBank/DDBJ databases">
        <title>Draft genome of the parasitic nematode Anyclostoma ceylanicum.</title>
        <authorList>
            <person name="Mitreva M."/>
        </authorList>
    </citation>
    <scope>NUCLEOTIDE SEQUENCE [LARGE SCALE GENOMIC DNA]</scope>
</reference>
<dbReference type="SUPFAM" id="SSF53098">
    <property type="entry name" value="Ribonuclease H-like"/>
    <property type="match status" value="1"/>
</dbReference>
<feature type="domain" description="Integrase catalytic" evidence="2">
    <location>
        <begin position="151"/>
        <end position="270"/>
    </location>
</feature>
<dbReference type="GO" id="GO:0003676">
    <property type="term" value="F:nucleic acid binding"/>
    <property type="evidence" value="ECO:0007669"/>
    <property type="project" value="InterPro"/>
</dbReference>
<evidence type="ECO:0000259" key="2">
    <source>
        <dbReference type="PROSITE" id="PS50994"/>
    </source>
</evidence>
<gene>
    <name evidence="3" type="ORF">ANCCEY_13084</name>
</gene>